<evidence type="ECO:0000313" key="7">
    <source>
        <dbReference type="Proteomes" id="UP000614200"/>
    </source>
</evidence>
<feature type="domain" description="Histidine kinase" evidence="5">
    <location>
        <begin position="292"/>
        <end position="398"/>
    </location>
</feature>
<dbReference type="InterPro" id="IPR036890">
    <property type="entry name" value="HATPase_C_sf"/>
</dbReference>
<dbReference type="SMART" id="SM00387">
    <property type="entry name" value="HATPase_c"/>
    <property type="match status" value="1"/>
</dbReference>
<sequence>MALLQDIQDNFSDVTKMAVITVDFKGEPITQHSNFTKFCQKFRENDQCKRICYKSDAHGGVEAARSQKPFIYKCHTGLVDFAVPLLFEGQYLGSILGGQVKVKDGEYANAIPYDQSIVDERLTDTELRQFYDEIEAVTVQEVESAAKLMYIMANYIVEQAFNQRIQEELNEKNNKLIGEMAMRVTLEKNLRESELQLLQSQVNPHFLFNVLNTINSLAMIEKAKNTSDMIYSLSDMLRYTIQNKMHYMVTLAEEIDYNDKYLQIQNVRLGNKIDIQIRIDAALNDLKVPFMIIQPLVANAIDHGLFEMDACGKLNVYSKEDQQNAYIIVEDNGRGIPKETIKAIQEGNYKSKTNKSTGTGLITLEKRLIHRFGEQYRLQIESRLNMGTKITVKIPKEQSYA</sequence>
<dbReference type="PANTHER" id="PTHR34220">
    <property type="entry name" value="SENSOR HISTIDINE KINASE YPDA"/>
    <property type="match status" value="1"/>
</dbReference>
<dbReference type="RefSeq" id="WP_194704169.1">
    <property type="nucleotide sequence ID" value="NZ_JADKNH010000023.1"/>
</dbReference>
<comment type="catalytic activity">
    <reaction evidence="1">
        <text>ATP + protein L-histidine = ADP + protein N-phospho-L-histidine.</text>
        <dbReference type="EC" id="2.7.13.3"/>
    </reaction>
</comment>
<keyword evidence="3" id="KW-0418">Kinase</keyword>
<comment type="caution">
    <text evidence="6">The sequence shown here is derived from an EMBL/GenBank/DDBJ whole genome shotgun (WGS) entry which is preliminary data.</text>
</comment>
<dbReference type="EMBL" id="JADKNH010000023">
    <property type="protein sequence ID" value="MBF4695937.1"/>
    <property type="molecule type" value="Genomic_DNA"/>
</dbReference>
<dbReference type="Proteomes" id="UP000614200">
    <property type="component" value="Unassembled WGS sequence"/>
</dbReference>
<dbReference type="Pfam" id="PF06580">
    <property type="entry name" value="His_kinase"/>
    <property type="match status" value="1"/>
</dbReference>
<gene>
    <name evidence="6" type="ORF">ISU02_22795</name>
</gene>
<evidence type="ECO:0000313" key="6">
    <source>
        <dbReference type="EMBL" id="MBF4695937.1"/>
    </source>
</evidence>
<dbReference type="EC" id="2.7.13.3" evidence="2"/>
<dbReference type="InterPro" id="IPR010559">
    <property type="entry name" value="Sig_transdc_His_kin_internal"/>
</dbReference>
<dbReference type="PROSITE" id="PS50109">
    <property type="entry name" value="HIS_KIN"/>
    <property type="match status" value="1"/>
</dbReference>
<dbReference type="InterPro" id="IPR050640">
    <property type="entry name" value="Bact_2-comp_sensor_kinase"/>
</dbReference>
<protein>
    <recommendedName>
        <fullName evidence="2">histidine kinase</fullName>
        <ecNumber evidence="2">2.7.13.3</ecNumber>
    </recommendedName>
</protein>
<evidence type="ECO:0000256" key="4">
    <source>
        <dbReference type="ARBA" id="ARBA00023012"/>
    </source>
</evidence>
<keyword evidence="7" id="KW-1185">Reference proteome</keyword>
<dbReference type="PANTHER" id="PTHR34220:SF7">
    <property type="entry name" value="SENSOR HISTIDINE KINASE YPDA"/>
    <property type="match status" value="1"/>
</dbReference>
<dbReference type="InterPro" id="IPR005467">
    <property type="entry name" value="His_kinase_dom"/>
</dbReference>
<dbReference type="InterPro" id="IPR004358">
    <property type="entry name" value="Sig_transdc_His_kin-like_C"/>
</dbReference>
<dbReference type="SUPFAM" id="SSF55874">
    <property type="entry name" value="ATPase domain of HSP90 chaperone/DNA topoisomerase II/histidine kinase"/>
    <property type="match status" value="1"/>
</dbReference>
<evidence type="ECO:0000256" key="3">
    <source>
        <dbReference type="ARBA" id="ARBA00022777"/>
    </source>
</evidence>
<proteinExistence type="predicted"/>
<dbReference type="Pfam" id="PF10114">
    <property type="entry name" value="PocR"/>
    <property type="match status" value="1"/>
</dbReference>
<reference evidence="6 7" key="1">
    <citation type="submission" date="2020-11" db="EMBL/GenBank/DDBJ databases">
        <title>Fusibacter basophilias sp. nov.</title>
        <authorList>
            <person name="Qiu D."/>
        </authorList>
    </citation>
    <scope>NUCLEOTIDE SEQUENCE [LARGE SCALE GENOMIC DNA]</scope>
    <source>
        <strain evidence="6 7">Q10-2</strain>
    </source>
</reference>
<organism evidence="6 7">
    <name type="scientific">Fusibacter ferrireducens</name>
    <dbReference type="NCBI Taxonomy" id="2785058"/>
    <lineage>
        <taxon>Bacteria</taxon>
        <taxon>Bacillati</taxon>
        <taxon>Bacillota</taxon>
        <taxon>Clostridia</taxon>
        <taxon>Eubacteriales</taxon>
        <taxon>Eubacteriales Family XII. Incertae Sedis</taxon>
        <taxon>Fusibacter</taxon>
    </lineage>
</organism>
<dbReference type="InterPro" id="IPR018771">
    <property type="entry name" value="PocR_dom"/>
</dbReference>
<evidence type="ECO:0000256" key="1">
    <source>
        <dbReference type="ARBA" id="ARBA00000085"/>
    </source>
</evidence>
<dbReference type="InterPro" id="IPR003594">
    <property type="entry name" value="HATPase_dom"/>
</dbReference>
<evidence type="ECO:0000259" key="5">
    <source>
        <dbReference type="PROSITE" id="PS50109"/>
    </source>
</evidence>
<accession>A0ABR9ZZQ9</accession>
<evidence type="ECO:0000256" key="2">
    <source>
        <dbReference type="ARBA" id="ARBA00012438"/>
    </source>
</evidence>
<dbReference type="Pfam" id="PF02518">
    <property type="entry name" value="HATPase_c"/>
    <property type="match status" value="1"/>
</dbReference>
<keyword evidence="4" id="KW-0902">Two-component regulatory system</keyword>
<keyword evidence="3" id="KW-0808">Transferase</keyword>
<dbReference type="PRINTS" id="PR00344">
    <property type="entry name" value="BCTRLSENSOR"/>
</dbReference>
<dbReference type="Gene3D" id="3.30.565.10">
    <property type="entry name" value="Histidine kinase-like ATPase, C-terminal domain"/>
    <property type="match status" value="1"/>
</dbReference>
<name>A0ABR9ZZQ9_9FIRM</name>